<dbReference type="AlphaFoldDB" id="A0A2I1MQ53"/>
<dbReference type="PANTHER" id="PTHR30006:SF2">
    <property type="entry name" value="ABC TRANSPORTER SUBSTRATE-BINDING PROTEIN"/>
    <property type="match status" value="1"/>
</dbReference>
<evidence type="ECO:0000256" key="1">
    <source>
        <dbReference type="ARBA" id="ARBA00022729"/>
    </source>
</evidence>
<dbReference type="Proteomes" id="UP000234239">
    <property type="component" value="Unassembled WGS sequence"/>
</dbReference>
<proteinExistence type="predicted"/>
<reference evidence="3 4" key="1">
    <citation type="submission" date="2017-12" db="EMBL/GenBank/DDBJ databases">
        <title>Phylogenetic diversity of female urinary microbiome.</title>
        <authorList>
            <person name="Thomas-White K."/>
            <person name="Wolfe A.J."/>
        </authorList>
    </citation>
    <scope>NUCLEOTIDE SEQUENCE [LARGE SCALE GENOMIC DNA]</scope>
    <source>
        <strain evidence="3 4">UMB0139</strain>
    </source>
</reference>
<dbReference type="PANTHER" id="PTHR30006">
    <property type="entry name" value="THIAMINE-BINDING PERIPLASMIC PROTEIN-RELATED"/>
    <property type="match status" value="1"/>
</dbReference>
<evidence type="ECO:0000256" key="2">
    <source>
        <dbReference type="SAM" id="SignalP"/>
    </source>
</evidence>
<accession>A0A2I1MQ53</accession>
<protein>
    <submittedName>
        <fullName evidence="3">ABC transporter substrate-binding protein</fullName>
    </submittedName>
</protein>
<feature type="signal peptide" evidence="2">
    <location>
        <begin position="1"/>
        <end position="20"/>
    </location>
</feature>
<dbReference type="SUPFAM" id="SSF53850">
    <property type="entry name" value="Periplasmic binding protein-like II"/>
    <property type="match status" value="1"/>
</dbReference>
<keyword evidence="1 2" id="KW-0732">Signal</keyword>
<feature type="chain" id="PRO_5039529942" evidence="2">
    <location>
        <begin position="21"/>
        <end position="365"/>
    </location>
</feature>
<gene>
    <name evidence="3" type="ORF">CYJ28_03900</name>
</gene>
<dbReference type="EMBL" id="PKGY01000002">
    <property type="protein sequence ID" value="PKZ22263.1"/>
    <property type="molecule type" value="Genomic_DNA"/>
</dbReference>
<sequence length="365" mass="40342">MNWKKLKYIGLVTLASLSLAACGSTESANENQVDLNSLSLEEIEEKAKEEGAVNSVGMPDDWANWEETWADLNEKYGLEHSDTDMGSAEELATFEAEKENASAEIGDVGIAFGPYAVERDVVMPYKTSYWDDIPDWAKDDEGNWLLSYTGTMAFLVDTEAVDETPTSWKEVAEGDYKVTIGDVAGGNQDQFAVLAAAMANGGDETNIQPGLDYYRKLGEEGRLNTVGYNAGTLESGEHEVVPMWDFNALTMQDTLGSDRFEVVIPTDGTVTSGYTTILNKYTQRPHAAALAREYILSDEGQNNLARGHARPIRENVELDQDAKDALLPDEMYESARPVEDLQAWNDLLEQLGSLWQDNVITHLKN</sequence>
<comment type="caution">
    <text evidence="3">The sequence shown here is derived from an EMBL/GenBank/DDBJ whole genome shotgun (WGS) entry which is preliminary data.</text>
</comment>
<dbReference type="PROSITE" id="PS51257">
    <property type="entry name" value="PROKAR_LIPOPROTEIN"/>
    <property type="match status" value="1"/>
</dbReference>
<dbReference type="RefSeq" id="WP_070486368.1">
    <property type="nucleotide sequence ID" value="NZ_CAJHKM010000001.1"/>
</dbReference>
<dbReference type="Pfam" id="PF13343">
    <property type="entry name" value="SBP_bac_6"/>
    <property type="match status" value="1"/>
</dbReference>
<dbReference type="GO" id="GO:0030288">
    <property type="term" value="C:outer membrane-bounded periplasmic space"/>
    <property type="evidence" value="ECO:0007669"/>
    <property type="project" value="TreeGrafter"/>
</dbReference>
<evidence type="ECO:0000313" key="3">
    <source>
        <dbReference type="EMBL" id="PKZ22263.1"/>
    </source>
</evidence>
<dbReference type="Gene3D" id="3.40.190.10">
    <property type="entry name" value="Periplasmic binding protein-like II"/>
    <property type="match status" value="2"/>
</dbReference>
<evidence type="ECO:0000313" key="4">
    <source>
        <dbReference type="Proteomes" id="UP000234239"/>
    </source>
</evidence>
<name>A0A2I1MQ53_9LACT</name>
<dbReference type="GO" id="GO:0030975">
    <property type="term" value="F:thiamine binding"/>
    <property type="evidence" value="ECO:0007669"/>
    <property type="project" value="TreeGrafter"/>
</dbReference>
<dbReference type="GO" id="GO:0015888">
    <property type="term" value="P:thiamine transport"/>
    <property type="evidence" value="ECO:0007669"/>
    <property type="project" value="TreeGrafter"/>
</dbReference>
<dbReference type="OrthoDB" id="366726at2"/>
<dbReference type="GO" id="GO:0030976">
    <property type="term" value="F:thiamine pyrophosphate binding"/>
    <property type="evidence" value="ECO:0007669"/>
    <property type="project" value="TreeGrafter"/>
</dbReference>
<organism evidence="3 4">
    <name type="scientific">Aerococcus sanguinicola</name>
    <dbReference type="NCBI Taxonomy" id="119206"/>
    <lineage>
        <taxon>Bacteria</taxon>
        <taxon>Bacillati</taxon>
        <taxon>Bacillota</taxon>
        <taxon>Bacilli</taxon>
        <taxon>Lactobacillales</taxon>
        <taxon>Aerococcaceae</taxon>
        <taxon>Aerococcus</taxon>
    </lineage>
</organism>